<name>A0A1I8F2K5_9PLAT</name>
<dbReference type="AlphaFoldDB" id="A0A1I8F2K5"/>
<evidence type="ECO:0000256" key="1">
    <source>
        <dbReference type="ARBA" id="ARBA00022723"/>
    </source>
</evidence>
<dbReference type="PROSITE" id="PS50222">
    <property type="entry name" value="EF_HAND_2"/>
    <property type="match status" value="3"/>
</dbReference>
<dbReference type="InterPro" id="IPR018247">
    <property type="entry name" value="EF_Hand_1_Ca_BS"/>
</dbReference>
<keyword evidence="2" id="KW-0677">Repeat</keyword>
<evidence type="ECO:0000256" key="2">
    <source>
        <dbReference type="ARBA" id="ARBA00022737"/>
    </source>
</evidence>
<dbReference type="InterPro" id="IPR011992">
    <property type="entry name" value="EF-hand-dom_pair"/>
</dbReference>
<dbReference type="GO" id="GO:0005509">
    <property type="term" value="F:calcium ion binding"/>
    <property type="evidence" value="ECO:0007669"/>
    <property type="project" value="InterPro"/>
</dbReference>
<dbReference type="PROSITE" id="PS00018">
    <property type="entry name" value="EF_HAND_1"/>
    <property type="match status" value="2"/>
</dbReference>
<keyword evidence="3" id="KW-0106">Calcium</keyword>
<dbReference type="Proteomes" id="UP000095280">
    <property type="component" value="Unplaced"/>
</dbReference>
<dbReference type="InterPro" id="IPR002048">
    <property type="entry name" value="EF_hand_dom"/>
</dbReference>
<reference evidence="6" key="1">
    <citation type="submission" date="2016-11" db="UniProtKB">
        <authorList>
            <consortium name="WormBaseParasite"/>
        </authorList>
    </citation>
    <scope>IDENTIFICATION</scope>
</reference>
<evidence type="ECO:0000313" key="6">
    <source>
        <dbReference type="WBParaSite" id="maker-unitig_15963-snap-gene-0.2-mRNA-1"/>
    </source>
</evidence>
<keyword evidence="1" id="KW-0479">Metal-binding</keyword>
<dbReference type="SUPFAM" id="SSF47473">
    <property type="entry name" value="EF-hand"/>
    <property type="match status" value="1"/>
</dbReference>
<organism evidence="5 6">
    <name type="scientific">Macrostomum lignano</name>
    <dbReference type="NCBI Taxonomy" id="282301"/>
    <lineage>
        <taxon>Eukaryota</taxon>
        <taxon>Metazoa</taxon>
        <taxon>Spiralia</taxon>
        <taxon>Lophotrochozoa</taxon>
        <taxon>Platyhelminthes</taxon>
        <taxon>Rhabditophora</taxon>
        <taxon>Macrostomorpha</taxon>
        <taxon>Macrostomida</taxon>
        <taxon>Macrostomidae</taxon>
        <taxon>Macrostomum</taxon>
    </lineage>
</organism>
<dbReference type="Pfam" id="PF13202">
    <property type="entry name" value="EF-hand_5"/>
    <property type="match status" value="1"/>
</dbReference>
<feature type="domain" description="EF-hand" evidence="4">
    <location>
        <begin position="85"/>
        <end position="113"/>
    </location>
</feature>
<dbReference type="Pfam" id="PF13499">
    <property type="entry name" value="EF-hand_7"/>
    <property type="match status" value="1"/>
</dbReference>
<accession>A0A1I8F2K5</accession>
<keyword evidence="5" id="KW-1185">Reference proteome</keyword>
<dbReference type="CDD" id="cd00051">
    <property type="entry name" value="EFh"/>
    <property type="match status" value="1"/>
</dbReference>
<dbReference type="PANTHER" id="PTHR45942">
    <property type="entry name" value="PROTEIN PHOSPATASE 3 REGULATORY SUBUNIT B ALPHA ISOFORM TYPE 1"/>
    <property type="match status" value="1"/>
</dbReference>
<protein>
    <submittedName>
        <fullName evidence="6">EF-hand domain-containing protein</fullName>
    </submittedName>
</protein>
<feature type="domain" description="EF-hand" evidence="4">
    <location>
        <begin position="53"/>
        <end position="83"/>
    </location>
</feature>
<evidence type="ECO:0000313" key="5">
    <source>
        <dbReference type="Proteomes" id="UP000095280"/>
    </source>
</evidence>
<feature type="domain" description="EF-hand" evidence="4">
    <location>
        <begin position="16"/>
        <end position="51"/>
    </location>
</feature>
<dbReference type="WBParaSite" id="maker-unitig_15963-snap-gene-0.2-mRNA-1">
    <property type="protein sequence ID" value="maker-unitig_15963-snap-gene-0.2-mRNA-1"/>
    <property type="gene ID" value="maker-unitig_15963-snap-gene-0.2"/>
</dbReference>
<sequence>MGNTLPVDMCTTFDVEELKRLGKRFKKLDLDGSGSLSVDEFMSLPELQQNPLVQRVIEIFDTDHNGEVDFKEFIDGVSQFSVRGNKEAKLRFAFKIYDIDNDGYISNGSSSRC</sequence>
<evidence type="ECO:0000259" key="4">
    <source>
        <dbReference type="PROSITE" id="PS50222"/>
    </source>
</evidence>
<evidence type="ECO:0000256" key="3">
    <source>
        <dbReference type="ARBA" id="ARBA00022837"/>
    </source>
</evidence>
<proteinExistence type="predicted"/>
<dbReference type="Gene3D" id="1.10.238.10">
    <property type="entry name" value="EF-hand"/>
    <property type="match status" value="1"/>
</dbReference>
<dbReference type="SMART" id="SM00054">
    <property type="entry name" value="EFh"/>
    <property type="match status" value="3"/>
</dbReference>